<evidence type="ECO:0000313" key="2">
    <source>
        <dbReference type="EMBL" id="MXO62054.1"/>
    </source>
</evidence>
<feature type="transmembrane region" description="Helical" evidence="1">
    <location>
        <begin position="16"/>
        <end position="43"/>
    </location>
</feature>
<dbReference type="RefSeq" id="WP_160671430.1">
    <property type="nucleotide sequence ID" value="NZ_WTYN01000001.1"/>
</dbReference>
<dbReference type="OrthoDB" id="7418984at2"/>
<dbReference type="EMBL" id="WTYN01000001">
    <property type="protein sequence ID" value="MXO62054.1"/>
    <property type="molecule type" value="Genomic_DNA"/>
</dbReference>
<gene>
    <name evidence="2" type="ORF">GRI48_03425</name>
</gene>
<dbReference type="Proteomes" id="UP000445582">
    <property type="component" value="Unassembled WGS sequence"/>
</dbReference>
<name>A0A844YG97_9SPHN</name>
<keyword evidence="1" id="KW-1133">Transmembrane helix</keyword>
<evidence type="ECO:0000256" key="1">
    <source>
        <dbReference type="SAM" id="Phobius"/>
    </source>
</evidence>
<accession>A0A844YG97</accession>
<keyword evidence="3" id="KW-1185">Reference proteome</keyword>
<keyword evidence="1" id="KW-0472">Membrane</keyword>
<dbReference type="AlphaFoldDB" id="A0A844YG97"/>
<sequence>MQAFLKRLRKNTKGNILVMVGAGTAALVGSAGIAVDAVQWYLWKRQMQQTVDSGSMSAALALWRDDDWENSAQDTMAKAANSKYVIEKLTNPPDSGAYADDDLAIEIIATTSAKLPFSSVFMADPAVIRVRSVATAIGDGEYCVVSLRQSGTGINVSGTANLDLGCGMVANSQSAGAITLSGSSYVIADPISAVGGVTYSDGNLAKGTSVRSYAPVAPDPMADRELEVPQEPSKCDYTNEKSSNKAVTNYKPSVSGVPVRFCGGLSIAGQANFAPGVYIIDGGTFDLGNKANVAGTGVTFVLTGKTPATVATMDVNAQAKVKLSPPDDADNEWDGVLVFQDPMGSTKESILNGGSDIDMEGIIYMPKGDMRYNGNSEMGTDCLMLIGYTLNFMGTYDLVNDFSDCPFDASRINNKSRVIRVVE</sequence>
<proteinExistence type="predicted"/>
<keyword evidence="1" id="KW-0812">Transmembrane</keyword>
<organism evidence="2 3">
    <name type="scientific">Qipengyuania oceanensis</name>
    <dbReference type="NCBI Taxonomy" id="1463597"/>
    <lineage>
        <taxon>Bacteria</taxon>
        <taxon>Pseudomonadati</taxon>
        <taxon>Pseudomonadota</taxon>
        <taxon>Alphaproteobacteria</taxon>
        <taxon>Sphingomonadales</taxon>
        <taxon>Erythrobacteraceae</taxon>
        <taxon>Qipengyuania</taxon>
    </lineage>
</organism>
<reference evidence="2 3" key="1">
    <citation type="submission" date="2019-12" db="EMBL/GenBank/DDBJ databases">
        <title>Genomic-based taxomic classification of the family Erythrobacteraceae.</title>
        <authorList>
            <person name="Xu L."/>
        </authorList>
    </citation>
    <scope>NUCLEOTIDE SEQUENCE [LARGE SCALE GENOMIC DNA]</scope>
    <source>
        <strain evidence="2 3">MCCC 1A09965</strain>
    </source>
</reference>
<comment type="caution">
    <text evidence="2">The sequence shown here is derived from an EMBL/GenBank/DDBJ whole genome shotgun (WGS) entry which is preliminary data.</text>
</comment>
<evidence type="ECO:0000313" key="3">
    <source>
        <dbReference type="Proteomes" id="UP000445582"/>
    </source>
</evidence>
<protein>
    <submittedName>
        <fullName evidence="2">Uncharacterized protein</fullName>
    </submittedName>
</protein>